<evidence type="ECO:0000313" key="2">
    <source>
        <dbReference type="EMBL" id="CAB4167561.1"/>
    </source>
</evidence>
<reference evidence="2" key="1">
    <citation type="submission" date="2020-04" db="EMBL/GenBank/DDBJ databases">
        <authorList>
            <person name="Chiriac C."/>
            <person name="Salcher M."/>
            <person name="Ghai R."/>
            <person name="Kavagutti S V."/>
        </authorList>
    </citation>
    <scope>NUCLEOTIDE SEQUENCE</scope>
</reference>
<gene>
    <name evidence="2" type="ORF">UFOVP868_29</name>
</gene>
<name>A0A6J5PDN6_9CAUD</name>
<proteinExistence type="predicted"/>
<evidence type="ECO:0000256" key="1">
    <source>
        <dbReference type="SAM" id="MobiDB-lite"/>
    </source>
</evidence>
<dbReference type="EMBL" id="LR796817">
    <property type="protein sequence ID" value="CAB4167561.1"/>
    <property type="molecule type" value="Genomic_DNA"/>
</dbReference>
<feature type="region of interest" description="Disordered" evidence="1">
    <location>
        <begin position="1"/>
        <end position="20"/>
    </location>
</feature>
<protein>
    <submittedName>
        <fullName evidence="2">Uncharacterized protein</fullName>
    </submittedName>
</protein>
<organism evidence="2">
    <name type="scientific">uncultured Caudovirales phage</name>
    <dbReference type="NCBI Taxonomy" id="2100421"/>
    <lineage>
        <taxon>Viruses</taxon>
        <taxon>Duplodnaviria</taxon>
        <taxon>Heunggongvirae</taxon>
        <taxon>Uroviricota</taxon>
        <taxon>Caudoviricetes</taxon>
        <taxon>Peduoviridae</taxon>
        <taxon>Maltschvirus</taxon>
        <taxon>Maltschvirus maltsch</taxon>
    </lineage>
</organism>
<sequence length="63" mass="6769">MPLSMGKSRKAISQNIKTEMKAGKPQKQAVAIALNVARKAGAKIPKATKMKKGGYTYAKCSPY</sequence>
<accession>A0A6J5PDN6</accession>